<keyword evidence="2" id="KW-1185">Reference proteome</keyword>
<name>A0ABS8SB67_DATST</name>
<proteinExistence type="predicted"/>
<reference evidence="1 2" key="1">
    <citation type="journal article" date="2021" name="BMC Genomics">
        <title>Datura genome reveals duplications of psychoactive alkaloid biosynthetic genes and high mutation rate following tissue culture.</title>
        <authorList>
            <person name="Rajewski A."/>
            <person name="Carter-House D."/>
            <person name="Stajich J."/>
            <person name="Litt A."/>
        </authorList>
    </citation>
    <scope>NUCLEOTIDE SEQUENCE [LARGE SCALE GENOMIC DNA]</scope>
    <source>
        <strain evidence="1">AR-01</strain>
    </source>
</reference>
<gene>
    <name evidence="1" type="primary">AFB3_1</name>
    <name evidence="1" type="ORF">HAX54_030618</name>
</gene>
<dbReference type="EMBL" id="JACEIK010000385">
    <property type="protein sequence ID" value="MCD7456091.1"/>
    <property type="molecule type" value="Genomic_DNA"/>
</dbReference>
<dbReference type="InterPro" id="IPR032675">
    <property type="entry name" value="LRR_dom_sf"/>
</dbReference>
<protein>
    <submittedName>
        <fullName evidence="1">Protein AUXIN SIGNALING F-BOX 3</fullName>
    </submittedName>
</protein>
<dbReference type="Proteomes" id="UP000823775">
    <property type="component" value="Unassembled WGS sequence"/>
</dbReference>
<accession>A0ABS8SB67</accession>
<evidence type="ECO:0000313" key="2">
    <source>
        <dbReference type="Proteomes" id="UP000823775"/>
    </source>
</evidence>
<sequence length="169" mass="18652">MVYGGKVVQLLAGGSGGGGVGPYLTSNKDRNAVSLVQLLVPPCIHYRYKALRFGILFVYFETHHLRITEEGIVAASVGCPKLKKLKDVCTELSNEARALIIVAENCPNLVSFILHTTEEDRAQDVMAMQPLDEGFGATVQLCKGLKRLRLCERLTAELFFYIGMYAEQL</sequence>
<comment type="caution">
    <text evidence="1">The sequence shown here is derived from an EMBL/GenBank/DDBJ whole genome shotgun (WGS) entry which is preliminary data.</text>
</comment>
<organism evidence="1 2">
    <name type="scientific">Datura stramonium</name>
    <name type="common">Jimsonweed</name>
    <name type="synonym">Common thornapple</name>
    <dbReference type="NCBI Taxonomy" id="4076"/>
    <lineage>
        <taxon>Eukaryota</taxon>
        <taxon>Viridiplantae</taxon>
        <taxon>Streptophyta</taxon>
        <taxon>Embryophyta</taxon>
        <taxon>Tracheophyta</taxon>
        <taxon>Spermatophyta</taxon>
        <taxon>Magnoliopsida</taxon>
        <taxon>eudicotyledons</taxon>
        <taxon>Gunneridae</taxon>
        <taxon>Pentapetalae</taxon>
        <taxon>asterids</taxon>
        <taxon>lamiids</taxon>
        <taxon>Solanales</taxon>
        <taxon>Solanaceae</taxon>
        <taxon>Solanoideae</taxon>
        <taxon>Datureae</taxon>
        <taxon>Datura</taxon>
    </lineage>
</organism>
<dbReference type="Gene3D" id="3.80.10.10">
    <property type="entry name" value="Ribonuclease Inhibitor"/>
    <property type="match status" value="1"/>
</dbReference>
<evidence type="ECO:0000313" key="1">
    <source>
        <dbReference type="EMBL" id="MCD7456091.1"/>
    </source>
</evidence>